<dbReference type="FunFam" id="3.30.530.20:FF:000027">
    <property type="entry name" value="StAR-related lipid transfer protein 7, mitochondrial"/>
    <property type="match status" value="1"/>
</dbReference>
<evidence type="ECO:0000313" key="5">
    <source>
        <dbReference type="Proteomes" id="UP001443914"/>
    </source>
</evidence>
<evidence type="ECO:0000259" key="3">
    <source>
        <dbReference type="PROSITE" id="PS50848"/>
    </source>
</evidence>
<dbReference type="CDD" id="cd08870">
    <property type="entry name" value="START_STARD2_7-like"/>
    <property type="match status" value="1"/>
</dbReference>
<keyword evidence="2" id="KW-0812">Transmembrane</keyword>
<dbReference type="Pfam" id="PF01852">
    <property type="entry name" value="START"/>
    <property type="match status" value="1"/>
</dbReference>
<accession>A0AAW1L1Q0</accession>
<dbReference type="EMBL" id="JBDFQZ010000005">
    <property type="protein sequence ID" value="KAK9726776.1"/>
    <property type="molecule type" value="Genomic_DNA"/>
</dbReference>
<feature type="transmembrane region" description="Helical" evidence="2">
    <location>
        <begin position="24"/>
        <end position="46"/>
    </location>
</feature>
<reference evidence="4" key="1">
    <citation type="submission" date="2024-03" db="EMBL/GenBank/DDBJ databases">
        <title>WGS assembly of Saponaria officinalis var. Norfolk2.</title>
        <authorList>
            <person name="Jenkins J."/>
            <person name="Shu S."/>
            <person name="Grimwood J."/>
            <person name="Barry K."/>
            <person name="Goodstein D."/>
            <person name="Schmutz J."/>
            <person name="Leebens-Mack J."/>
            <person name="Osbourn A."/>
        </authorList>
    </citation>
    <scope>NUCLEOTIDE SEQUENCE [LARGE SCALE GENOMIC DNA]</scope>
    <source>
        <strain evidence="4">JIC</strain>
    </source>
</reference>
<proteinExistence type="predicted"/>
<dbReference type="PROSITE" id="PS50848">
    <property type="entry name" value="START"/>
    <property type="match status" value="1"/>
</dbReference>
<dbReference type="InterPro" id="IPR051213">
    <property type="entry name" value="START_lipid_transfer"/>
</dbReference>
<dbReference type="Proteomes" id="UP001443914">
    <property type="component" value="Unassembled WGS sequence"/>
</dbReference>
<dbReference type="SUPFAM" id="SSF55961">
    <property type="entry name" value="Bet v1-like"/>
    <property type="match status" value="1"/>
</dbReference>
<dbReference type="PANTHER" id="PTHR19308">
    <property type="entry name" value="PHOSPHATIDYLCHOLINE TRANSFER PROTEIN"/>
    <property type="match status" value="1"/>
</dbReference>
<keyword evidence="2" id="KW-0472">Membrane</keyword>
<feature type="region of interest" description="Disordered" evidence="1">
    <location>
        <begin position="324"/>
        <end position="344"/>
    </location>
</feature>
<sequence length="398" mass="44926">MAQLSSSSSSSSSLWESWRENNGGSWFTVAAISLILIYHFLFNFILPNSRSFIARWNPNSSVAPVSLSSDDESLSSFRTSELVSESDLRNLIENLDEKVNETETWENVIEKSNSSVFYKAKCCKPKEGPLKYLSTTVFENCSPEILRDFYMDCEFRKQWDKMVIAYEQLQIDKETGVEIGRMIKKFPLLMPREYVLAWKIWEGVDKTFYCFTKECEHPLAPRQRKYVRSAMFRSGWRIRQVPGRNACEINMVHQEDAGLNVEMAKLAFAKGIWSYVCKMDEALRKYASSRQRLPSSAITAVSLMQKVPPKLEAISRAESSNVATSSINSVSTPEDGGAALQKVKKKPTKKMVVNGLLLLGSLICLSHGNSSLGAKVAVSYVLKKLCKRGTPSAQIQQR</sequence>
<name>A0AAW1L1Q0_SAPOF</name>
<dbReference type="GO" id="GO:0005737">
    <property type="term" value="C:cytoplasm"/>
    <property type="evidence" value="ECO:0007669"/>
    <property type="project" value="UniProtKB-ARBA"/>
</dbReference>
<dbReference type="Gene3D" id="3.30.530.20">
    <property type="match status" value="1"/>
</dbReference>
<feature type="domain" description="START" evidence="3">
    <location>
        <begin position="101"/>
        <end position="288"/>
    </location>
</feature>
<organism evidence="4 5">
    <name type="scientific">Saponaria officinalis</name>
    <name type="common">Common soapwort</name>
    <name type="synonym">Lychnis saponaria</name>
    <dbReference type="NCBI Taxonomy" id="3572"/>
    <lineage>
        <taxon>Eukaryota</taxon>
        <taxon>Viridiplantae</taxon>
        <taxon>Streptophyta</taxon>
        <taxon>Embryophyta</taxon>
        <taxon>Tracheophyta</taxon>
        <taxon>Spermatophyta</taxon>
        <taxon>Magnoliopsida</taxon>
        <taxon>eudicotyledons</taxon>
        <taxon>Gunneridae</taxon>
        <taxon>Pentapetalae</taxon>
        <taxon>Caryophyllales</taxon>
        <taxon>Caryophyllaceae</taxon>
        <taxon>Caryophylleae</taxon>
        <taxon>Saponaria</taxon>
    </lineage>
</organism>
<dbReference type="GO" id="GO:0008289">
    <property type="term" value="F:lipid binding"/>
    <property type="evidence" value="ECO:0007669"/>
    <property type="project" value="InterPro"/>
</dbReference>
<evidence type="ECO:0000256" key="2">
    <source>
        <dbReference type="SAM" id="Phobius"/>
    </source>
</evidence>
<gene>
    <name evidence="4" type="ORF">RND81_05G236100</name>
</gene>
<feature type="transmembrane region" description="Helical" evidence="2">
    <location>
        <begin position="351"/>
        <end position="368"/>
    </location>
</feature>
<dbReference type="InterPro" id="IPR023393">
    <property type="entry name" value="START-like_dom_sf"/>
</dbReference>
<keyword evidence="2" id="KW-1133">Transmembrane helix</keyword>
<evidence type="ECO:0000256" key="1">
    <source>
        <dbReference type="SAM" id="MobiDB-lite"/>
    </source>
</evidence>
<evidence type="ECO:0000313" key="4">
    <source>
        <dbReference type="EMBL" id="KAK9726776.1"/>
    </source>
</evidence>
<dbReference type="PANTHER" id="PTHR19308:SF13">
    <property type="entry name" value="OS02G0468400 PROTEIN"/>
    <property type="match status" value="1"/>
</dbReference>
<dbReference type="AlphaFoldDB" id="A0AAW1L1Q0"/>
<keyword evidence="5" id="KW-1185">Reference proteome</keyword>
<protein>
    <recommendedName>
        <fullName evidence="3">START domain-containing protein</fullName>
    </recommendedName>
</protein>
<dbReference type="InterPro" id="IPR002913">
    <property type="entry name" value="START_lipid-bd_dom"/>
</dbReference>
<comment type="caution">
    <text evidence="4">The sequence shown here is derived from an EMBL/GenBank/DDBJ whole genome shotgun (WGS) entry which is preliminary data.</text>
</comment>